<accession>A0ACD0P6I6</accession>
<evidence type="ECO:0000313" key="1">
    <source>
        <dbReference type="EMBL" id="PWN53655.1"/>
    </source>
</evidence>
<dbReference type="Proteomes" id="UP000245626">
    <property type="component" value="Unassembled WGS sequence"/>
</dbReference>
<gene>
    <name evidence="1" type="ORF">IE53DRAFT_377165</name>
</gene>
<name>A0ACD0P6I6_9BASI</name>
<sequence>MDYLTDSKDAETLLTEILAADQSTRREDLNASGMQQENYSRLRAGHALSNVSEGLDCIISRAGSALINQASWAITSGPHVIKSSLLPGPHECPVITLTDTAFLTRRLSLSTISYNSRISSFPPRTPPSVLAAAGCFGAASIADRRCLFPPPADGRGRAQLKGRWWSRKNLGYTFTRPSATWRASFSNLVAVRMAPSLPVYVDRLRKPSGTPSASKCASRLATAHFECEDRRLNDPFVEQSAQIEEWVDVSSPPIDLGEDCVTAPPSLRGHGICFDRFEEAIERNHENRGPITLLRPQKGISATVASRSDKKVGTSRPERPKRSLPRIPSAWRAHEADMRAWHWSDSRREPDLVDTEEESCSSSDSCPSSDESAGTSDTEVEDMDEDDTESSLKVPHVTPVDGEFQRSERFLLHGSDEACPDGWDQALSERRKLGCRKNIFHFIADEEVDARSGESVAPRYPSVLMRPKKSKRRVSSLTSTDMLRGGVTATPDSTDANQVTAAPSSRPIKAFMAAAMDRRAQRSTSEHFGSITKGALGMEVEQL</sequence>
<organism evidence="1 2">
    <name type="scientific">Violaceomyces palustris</name>
    <dbReference type="NCBI Taxonomy" id="1673888"/>
    <lineage>
        <taxon>Eukaryota</taxon>
        <taxon>Fungi</taxon>
        <taxon>Dikarya</taxon>
        <taxon>Basidiomycota</taxon>
        <taxon>Ustilaginomycotina</taxon>
        <taxon>Ustilaginomycetes</taxon>
        <taxon>Violaceomycetales</taxon>
        <taxon>Violaceomycetaceae</taxon>
        <taxon>Violaceomyces</taxon>
    </lineage>
</organism>
<dbReference type="EMBL" id="KZ819715">
    <property type="protein sequence ID" value="PWN53655.1"/>
    <property type="molecule type" value="Genomic_DNA"/>
</dbReference>
<protein>
    <submittedName>
        <fullName evidence="1">Uncharacterized protein</fullName>
    </submittedName>
</protein>
<evidence type="ECO:0000313" key="2">
    <source>
        <dbReference type="Proteomes" id="UP000245626"/>
    </source>
</evidence>
<proteinExistence type="predicted"/>
<reference evidence="1 2" key="1">
    <citation type="journal article" date="2018" name="Mol. Biol. Evol.">
        <title>Broad Genomic Sampling Reveals a Smut Pathogenic Ancestry of the Fungal Clade Ustilaginomycotina.</title>
        <authorList>
            <person name="Kijpornyongpan T."/>
            <person name="Mondo S.J."/>
            <person name="Barry K."/>
            <person name="Sandor L."/>
            <person name="Lee J."/>
            <person name="Lipzen A."/>
            <person name="Pangilinan J."/>
            <person name="LaButti K."/>
            <person name="Hainaut M."/>
            <person name="Henrissat B."/>
            <person name="Grigoriev I.V."/>
            <person name="Spatafora J.W."/>
            <person name="Aime M.C."/>
        </authorList>
    </citation>
    <scope>NUCLEOTIDE SEQUENCE [LARGE SCALE GENOMIC DNA]</scope>
    <source>
        <strain evidence="1 2">SA 807</strain>
    </source>
</reference>
<keyword evidence="2" id="KW-1185">Reference proteome</keyword>